<dbReference type="InterPro" id="IPR007138">
    <property type="entry name" value="ABM_dom"/>
</dbReference>
<dbReference type="Proteomes" id="UP000681425">
    <property type="component" value="Chromosome"/>
</dbReference>
<dbReference type="EMBL" id="CP073910">
    <property type="protein sequence ID" value="QUT04148.1"/>
    <property type="molecule type" value="Genomic_DNA"/>
</dbReference>
<dbReference type="PROSITE" id="PS51725">
    <property type="entry name" value="ABM"/>
    <property type="match status" value="1"/>
</dbReference>
<dbReference type="GO" id="GO:0004497">
    <property type="term" value="F:monooxygenase activity"/>
    <property type="evidence" value="ECO:0007669"/>
    <property type="project" value="UniProtKB-KW"/>
</dbReference>
<dbReference type="AlphaFoldDB" id="A0A975K3D7"/>
<sequence>MIVITGQIYTDPETLPKLYARLKSLCDPSRQEDGCLFYHMGMEDEAKGTIMAMEGWRDQASLDAHLALPSIKALLEDFEGKFSNDVQIHEVSGSQRMLV</sequence>
<evidence type="ECO:0000313" key="2">
    <source>
        <dbReference type="EMBL" id="QUT04148.1"/>
    </source>
</evidence>
<name>A0A975K3D7_9SPHN</name>
<dbReference type="RefSeq" id="WP_070157218.1">
    <property type="nucleotide sequence ID" value="NZ_CP073910.1"/>
</dbReference>
<evidence type="ECO:0000313" key="3">
    <source>
        <dbReference type="Proteomes" id="UP000681425"/>
    </source>
</evidence>
<dbReference type="Pfam" id="PF03992">
    <property type="entry name" value="ABM"/>
    <property type="match status" value="1"/>
</dbReference>
<keyword evidence="3" id="KW-1185">Reference proteome</keyword>
<dbReference type="InterPro" id="IPR011008">
    <property type="entry name" value="Dimeric_a/b-barrel"/>
</dbReference>
<dbReference type="InterPro" id="IPR050744">
    <property type="entry name" value="AI-2_Isomerase_LsrG"/>
</dbReference>
<keyword evidence="2" id="KW-0503">Monooxygenase</keyword>
<proteinExistence type="predicted"/>
<dbReference type="Gene3D" id="3.30.70.100">
    <property type="match status" value="1"/>
</dbReference>
<gene>
    <name evidence="2" type="ORF">KFK14_13475</name>
</gene>
<evidence type="ECO:0000259" key="1">
    <source>
        <dbReference type="PROSITE" id="PS51725"/>
    </source>
</evidence>
<feature type="domain" description="ABM" evidence="1">
    <location>
        <begin position="2"/>
        <end position="91"/>
    </location>
</feature>
<dbReference type="PANTHER" id="PTHR33336">
    <property type="entry name" value="QUINOL MONOOXYGENASE YGIN-RELATED"/>
    <property type="match status" value="1"/>
</dbReference>
<dbReference type="SUPFAM" id="SSF54909">
    <property type="entry name" value="Dimeric alpha+beta barrel"/>
    <property type="match status" value="1"/>
</dbReference>
<dbReference type="KEGG" id="spph:KFK14_13475"/>
<accession>A0A975K3D7</accession>
<protein>
    <submittedName>
        <fullName evidence="2">Antibiotic biosynthesis monooxygenase</fullName>
    </submittedName>
</protein>
<keyword evidence="2" id="KW-0560">Oxidoreductase</keyword>
<organism evidence="2 3">
    <name type="scientific">Sphingobium phenoxybenzoativorans</name>
    <dbReference type="NCBI Taxonomy" id="1592790"/>
    <lineage>
        <taxon>Bacteria</taxon>
        <taxon>Pseudomonadati</taxon>
        <taxon>Pseudomonadota</taxon>
        <taxon>Alphaproteobacteria</taxon>
        <taxon>Sphingomonadales</taxon>
        <taxon>Sphingomonadaceae</taxon>
        <taxon>Sphingobium</taxon>
    </lineage>
</organism>
<dbReference type="PANTHER" id="PTHR33336:SF3">
    <property type="entry name" value="ABM DOMAIN-CONTAINING PROTEIN"/>
    <property type="match status" value="1"/>
</dbReference>
<reference evidence="2" key="1">
    <citation type="submission" date="2021-04" db="EMBL/GenBank/DDBJ databases">
        <title>Isolation of p-tert-butylphenol degrading bacteria Sphingobium phenoxybenzoativorans Tas13 from active sludge.</title>
        <authorList>
            <person name="Li Y."/>
        </authorList>
    </citation>
    <scope>NUCLEOTIDE SEQUENCE</scope>
    <source>
        <strain evidence="2">Tas13</strain>
    </source>
</reference>